<dbReference type="Pfam" id="PF01202">
    <property type="entry name" value="SKI"/>
    <property type="match status" value="1"/>
</dbReference>
<dbReference type="GO" id="GO:0005524">
    <property type="term" value="F:ATP binding"/>
    <property type="evidence" value="ECO:0007669"/>
    <property type="project" value="UniProtKB-UniRule"/>
</dbReference>
<evidence type="ECO:0000313" key="14">
    <source>
        <dbReference type="Proteomes" id="UP000646365"/>
    </source>
</evidence>
<comment type="pathway">
    <text evidence="1 11">Metabolic intermediate biosynthesis; chorismate biosynthesis; chorismate from D-erythrose 4-phosphate and phosphoenolpyruvate: step 5/7.</text>
</comment>
<name>A0A8J3E6W5_9PROT</name>
<dbReference type="InterPro" id="IPR023000">
    <property type="entry name" value="Shikimate_kinase_CS"/>
</dbReference>
<organism evidence="13 14">
    <name type="scientific">Aliidongia dinghuensis</name>
    <dbReference type="NCBI Taxonomy" id="1867774"/>
    <lineage>
        <taxon>Bacteria</taxon>
        <taxon>Pseudomonadati</taxon>
        <taxon>Pseudomonadota</taxon>
        <taxon>Alphaproteobacteria</taxon>
        <taxon>Rhodospirillales</taxon>
        <taxon>Dongiaceae</taxon>
        <taxon>Aliidongia</taxon>
    </lineage>
</organism>
<evidence type="ECO:0000256" key="1">
    <source>
        <dbReference type="ARBA" id="ARBA00004842"/>
    </source>
</evidence>
<dbReference type="NCBIfam" id="NF010552">
    <property type="entry name" value="PRK13946.1"/>
    <property type="match status" value="1"/>
</dbReference>
<dbReference type="GO" id="GO:0000287">
    <property type="term" value="F:magnesium ion binding"/>
    <property type="evidence" value="ECO:0007669"/>
    <property type="project" value="UniProtKB-UniRule"/>
</dbReference>
<feature type="binding site" evidence="11">
    <location>
        <position position="43"/>
    </location>
    <ligand>
        <name>substrate</name>
    </ligand>
</feature>
<dbReference type="EMBL" id="BMJQ01000028">
    <property type="protein sequence ID" value="GGF48814.1"/>
    <property type="molecule type" value="Genomic_DNA"/>
</dbReference>
<evidence type="ECO:0000256" key="2">
    <source>
        <dbReference type="ARBA" id="ARBA00006997"/>
    </source>
</evidence>
<evidence type="ECO:0000256" key="8">
    <source>
        <dbReference type="ARBA" id="ARBA00022840"/>
    </source>
</evidence>
<dbReference type="GO" id="GO:0004765">
    <property type="term" value="F:shikimate kinase activity"/>
    <property type="evidence" value="ECO:0007669"/>
    <property type="project" value="UniProtKB-UniRule"/>
</dbReference>
<protein>
    <recommendedName>
        <fullName evidence="3 11">Shikimate kinase</fullName>
        <shortName evidence="11">SK</shortName>
        <ecNumber evidence="3 11">2.7.1.71</ecNumber>
    </recommendedName>
</protein>
<feature type="binding site" evidence="11">
    <location>
        <position position="127"/>
    </location>
    <ligand>
        <name>ATP</name>
        <dbReference type="ChEBI" id="CHEBI:30616"/>
    </ligand>
</feature>
<feature type="binding site" evidence="11">
    <location>
        <position position="67"/>
    </location>
    <ligand>
        <name>substrate</name>
    </ligand>
</feature>
<sequence>MLNPQPPFRLGRTLVLVGLMGAGKTSIGKRIAQRLGVPFTDADAEIEAAANMTIAEIFARDGEAVFRAGERRVIARLLDGPIHVLATGGGAFMDPATRARIHERALSIWLRADIEVLMGRVARRRHRPLLNQGDPREILERLIAVRHPVYAEADLTVDSLAAPAENMVERVLAGLACWADENGVVDHPPHAQKPPVPKPTVSEVA</sequence>
<accession>A0A8J3E6W5</accession>
<keyword evidence="11" id="KW-0460">Magnesium</keyword>
<reference evidence="13" key="2">
    <citation type="submission" date="2020-09" db="EMBL/GenBank/DDBJ databases">
        <authorList>
            <person name="Sun Q."/>
            <person name="Zhou Y."/>
        </authorList>
    </citation>
    <scope>NUCLEOTIDE SEQUENCE</scope>
    <source>
        <strain evidence="13">CGMCC 1.15725</strain>
    </source>
</reference>
<gene>
    <name evidence="11" type="primary">aroK</name>
    <name evidence="13" type="ORF">GCM10011611_64010</name>
</gene>
<comment type="cofactor">
    <cofactor evidence="11">
        <name>Mg(2+)</name>
        <dbReference type="ChEBI" id="CHEBI:18420"/>
    </cofactor>
    <text evidence="11">Binds 1 Mg(2+) ion per subunit.</text>
</comment>
<dbReference type="CDD" id="cd00464">
    <property type="entry name" value="SK"/>
    <property type="match status" value="1"/>
</dbReference>
<keyword evidence="11" id="KW-0479">Metal-binding</keyword>
<evidence type="ECO:0000256" key="10">
    <source>
        <dbReference type="ARBA" id="ARBA00048567"/>
    </source>
</evidence>
<keyword evidence="4 11" id="KW-0028">Amino-acid biosynthesis</keyword>
<keyword evidence="6 11" id="KW-0547">Nucleotide-binding</keyword>
<comment type="subunit">
    <text evidence="11">Monomer.</text>
</comment>
<keyword evidence="9 11" id="KW-0057">Aromatic amino acid biosynthesis</keyword>
<feature type="binding site" evidence="11">
    <location>
        <position position="25"/>
    </location>
    <ligand>
        <name>Mg(2+)</name>
        <dbReference type="ChEBI" id="CHEBI:18420"/>
    </ligand>
</feature>
<comment type="caution">
    <text evidence="11">Lacks conserved residue(s) required for the propagation of feature annotation.</text>
</comment>
<feature type="region of interest" description="Disordered" evidence="12">
    <location>
        <begin position="185"/>
        <end position="205"/>
    </location>
</feature>
<dbReference type="GO" id="GO:0005829">
    <property type="term" value="C:cytosol"/>
    <property type="evidence" value="ECO:0007669"/>
    <property type="project" value="TreeGrafter"/>
</dbReference>
<keyword evidence="7 11" id="KW-0418">Kinase</keyword>
<dbReference type="SUPFAM" id="SSF52540">
    <property type="entry name" value="P-loop containing nucleoside triphosphate hydrolases"/>
    <property type="match status" value="1"/>
</dbReference>
<dbReference type="PANTHER" id="PTHR21087">
    <property type="entry name" value="SHIKIMATE KINASE"/>
    <property type="match status" value="1"/>
</dbReference>
<dbReference type="GO" id="GO:0008652">
    <property type="term" value="P:amino acid biosynthetic process"/>
    <property type="evidence" value="ECO:0007669"/>
    <property type="project" value="UniProtKB-KW"/>
</dbReference>
<keyword evidence="8 11" id="KW-0067">ATP-binding</keyword>
<dbReference type="HAMAP" id="MF_00109">
    <property type="entry name" value="Shikimate_kinase"/>
    <property type="match status" value="1"/>
</dbReference>
<dbReference type="EC" id="2.7.1.71" evidence="3 11"/>
<evidence type="ECO:0000256" key="11">
    <source>
        <dbReference type="HAMAP-Rule" id="MF_00109"/>
    </source>
</evidence>
<evidence type="ECO:0000313" key="13">
    <source>
        <dbReference type="EMBL" id="GGF48814.1"/>
    </source>
</evidence>
<evidence type="ECO:0000256" key="3">
    <source>
        <dbReference type="ARBA" id="ARBA00012154"/>
    </source>
</evidence>
<feature type="binding site" evidence="11">
    <location>
        <position position="146"/>
    </location>
    <ligand>
        <name>substrate</name>
    </ligand>
</feature>
<dbReference type="Gene3D" id="3.40.50.300">
    <property type="entry name" value="P-loop containing nucleotide triphosphate hydrolases"/>
    <property type="match status" value="1"/>
</dbReference>
<dbReference type="PROSITE" id="PS01128">
    <property type="entry name" value="SHIKIMATE_KINASE"/>
    <property type="match status" value="1"/>
</dbReference>
<feature type="binding site" evidence="11">
    <location>
        <position position="89"/>
    </location>
    <ligand>
        <name>substrate</name>
    </ligand>
</feature>
<dbReference type="GO" id="GO:0009423">
    <property type="term" value="P:chorismate biosynthetic process"/>
    <property type="evidence" value="ECO:0007669"/>
    <property type="project" value="UniProtKB-UniRule"/>
</dbReference>
<comment type="function">
    <text evidence="11">Catalyzes the specific phosphorylation of the 3-hydroxyl group of shikimic acid using ATP as a cosubstrate.</text>
</comment>
<dbReference type="PANTHER" id="PTHR21087:SF16">
    <property type="entry name" value="SHIKIMATE KINASE 1, CHLOROPLASTIC"/>
    <property type="match status" value="1"/>
</dbReference>
<dbReference type="GO" id="GO:0009073">
    <property type="term" value="P:aromatic amino acid family biosynthetic process"/>
    <property type="evidence" value="ECO:0007669"/>
    <property type="project" value="UniProtKB-KW"/>
</dbReference>
<comment type="catalytic activity">
    <reaction evidence="10 11">
        <text>shikimate + ATP = 3-phosphoshikimate + ADP + H(+)</text>
        <dbReference type="Rhea" id="RHEA:13121"/>
        <dbReference type="ChEBI" id="CHEBI:15378"/>
        <dbReference type="ChEBI" id="CHEBI:30616"/>
        <dbReference type="ChEBI" id="CHEBI:36208"/>
        <dbReference type="ChEBI" id="CHEBI:145989"/>
        <dbReference type="ChEBI" id="CHEBI:456216"/>
        <dbReference type="EC" id="2.7.1.71"/>
    </reaction>
</comment>
<comment type="caution">
    <text evidence="13">The sequence shown here is derived from an EMBL/GenBank/DDBJ whole genome shotgun (WGS) entry which is preliminary data.</text>
</comment>
<keyword evidence="14" id="KW-1185">Reference proteome</keyword>
<dbReference type="InterPro" id="IPR027417">
    <property type="entry name" value="P-loop_NTPase"/>
</dbReference>
<dbReference type="Proteomes" id="UP000646365">
    <property type="component" value="Unassembled WGS sequence"/>
</dbReference>
<reference evidence="13" key="1">
    <citation type="journal article" date="2014" name="Int. J. Syst. Evol. Microbiol.">
        <title>Complete genome sequence of Corynebacterium casei LMG S-19264T (=DSM 44701T), isolated from a smear-ripened cheese.</title>
        <authorList>
            <consortium name="US DOE Joint Genome Institute (JGI-PGF)"/>
            <person name="Walter F."/>
            <person name="Albersmeier A."/>
            <person name="Kalinowski J."/>
            <person name="Ruckert C."/>
        </authorList>
    </citation>
    <scope>NUCLEOTIDE SEQUENCE</scope>
    <source>
        <strain evidence="13">CGMCC 1.15725</strain>
    </source>
</reference>
<comment type="subcellular location">
    <subcellularLocation>
        <location evidence="11">Cytoplasm</location>
    </subcellularLocation>
</comment>
<dbReference type="PRINTS" id="PR01100">
    <property type="entry name" value="SHIKIMTKNASE"/>
</dbReference>
<dbReference type="InterPro" id="IPR000623">
    <property type="entry name" value="Shikimate_kinase/TSH1"/>
</dbReference>
<dbReference type="AlphaFoldDB" id="A0A8J3E6W5"/>
<proteinExistence type="inferred from homology"/>
<evidence type="ECO:0000256" key="7">
    <source>
        <dbReference type="ARBA" id="ARBA00022777"/>
    </source>
</evidence>
<dbReference type="RefSeq" id="WP_189052278.1">
    <property type="nucleotide sequence ID" value="NZ_BMJQ01000028.1"/>
</dbReference>
<evidence type="ECO:0000256" key="5">
    <source>
        <dbReference type="ARBA" id="ARBA00022679"/>
    </source>
</evidence>
<keyword evidence="5 11" id="KW-0808">Transferase</keyword>
<evidence type="ECO:0000256" key="12">
    <source>
        <dbReference type="SAM" id="MobiDB-lite"/>
    </source>
</evidence>
<evidence type="ECO:0000256" key="6">
    <source>
        <dbReference type="ARBA" id="ARBA00022741"/>
    </source>
</evidence>
<keyword evidence="11" id="KW-0963">Cytoplasm</keyword>
<dbReference type="UniPathway" id="UPA00053">
    <property type="reaction ID" value="UER00088"/>
</dbReference>
<dbReference type="InterPro" id="IPR031322">
    <property type="entry name" value="Shikimate/glucono_kinase"/>
</dbReference>
<evidence type="ECO:0000256" key="9">
    <source>
        <dbReference type="ARBA" id="ARBA00023141"/>
    </source>
</evidence>
<evidence type="ECO:0000256" key="4">
    <source>
        <dbReference type="ARBA" id="ARBA00022605"/>
    </source>
</evidence>
<comment type="similarity">
    <text evidence="2 11">Belongs to the shikimate kinase family.</text>
</comment>
<feature type="binding site" evidence="11">
    <location>
        <begin position="21"/>
        <end position="26"/>
    </location>
    <ligand>
        <name>ATP</name>
        <dbReference type="ChEBI" id="CHEBI:30616"/>
    </ligand>
</feature>